<accession>A0ABR1ZH22</accession>
<evidence type="ECO:0000313" key="1">
    <source>
        <dbReference type="EMBL" id="KAK8479754.1"/>
    </source>
</evidence>
<gene>
    <name evidence="1" type="ORF">V6N12_053030</name>
</gene>
<dbReference type="EMBL" id="JBBPBM010002214">
    <property type="protein sequence ID" value="KAK8479754.1"/>
    <property type="molecule type" value="Genomic_DNA"/>
</dbReference>
<protein>
    <submittedName>
        <fullName evidence="1">Uncharacterized protein</fullName>
    </submittedName>
</protein>
<proteinExistence type="predicted"/>
<dbReference type="Proteomes" id="UP001472677">
    <property type="component" value="Unassembled WGS sequence"/>
</dbReference>
<sequence>MQAYVILKFPNISQVLLAKAISDHNAILLHSATQNWDPKPFKFFNYWLQEEGFDELMHMCSQNIAQMASLLSWANAIGCSMGSLPTEYLGLPLGLLSFGGRINLVKSVLSSLSIFFMSLFRMLVVVTKRITGIVANFQWSGTIDKMGSLGWLVASMPTCGKWWFGSHGLRFTE</sequence>
<reference evidence="1 2" key="1">
    <citation type="journal article" date="2024" name="G3 (Bethesda)">
        <title>Genome assembly of Hibiscus sabdariffa L. provides insights into metabolisms of medicinal natural products.</title>
        <authorList>
            <person name="Kim T."/>
        </authorList>
    </citation>
    <scope>NUCLEOTIDE SEQUENCE [LARGE SCALE GENOMIC DNA]</scope>
    <source>
        <strain evidence="1">TK-2024</strain>
        <tissue evidence="1">Old leaves</tissue>
    </source>
</reference>
<dbReference type="PANTHER" id="PTHR33116:SF75">
    <property type="entry name" value="RIBONUCLEASE H PROTEIN"/>
    <property type="match status" value="1"/>
</dbReference>
<name>A0ABR1ZH22_9ROSI</name>
<evidence type="ECO:0000313" key="2">
    <source>
        <dbReference type="Proteomes" id="UP001472677"/>
    </source>
</evidence>
<dbReference type="PANTHER" id="PTHR33116">
    <property type="entry name" value="REVERSE TRANSCRIPTASE ZINC-BINDING DOMAIN-CONTAINING PROTEIN-RELATED-RELATED"/>
    <property type="match status" value="1"/>
</dbReference>
<organism evidence="1 2">
    <name type="scientific">Hibiscus sabdariffa</name>
    <name type="common">roselle</name>
    <dbReference type="NCBI Taxonomy" id="183260"/>
    <lineage>
        <taxon>Eukaryota</taxon>
        <taxon>Viridiplantae</taxon>
        <taxon>Streptophyta</taxon>
        <taxon>Embryophyta</taxon>
        <taxon>Tracheophyta</taxon>
        <taxon>Spermatophyta</taxon>
        <taxon>Magnoliopsida</taxon>
        <taxon>eudicotyledons</taxon>
        <taxon>Gunneridae</taxon>
        <taxon>Pentapetalae</taxon>
        <taxon>rosids</taxon>
        <taxon>malvids</taxon>
        <taxon>Malvales</taxon>
        <taxon>Malvaceae</taxon>
        <taxon>Malvoideae</taxon>
        <taxon>Hibiscus</taxon>
    </lineage>
</organism>
<keyword evidence="2" id="KW-1185">Reference proteome</keyword>
<comment type="caution">
    <text evidence="1">The sequence shown here is derived from an EMBL/GenBank/DDBJ whole genome shotgun (WGS) entry which is preliminary data.</text>
</comment>